<dbReference type="Gene3D" id="3.40.50.10380">
    <property type="entry name" value="Malic enzyme, N-terminal domain"/>
    <property type="match status" value="1"/>
</dbReference>
<dbReference type="InterPro" id="IPR001891">
    <property type="entry name" value="Malic_OxRdtase"/>
</dbReference>
<dbReference type="FunFam" id="3.40.50.10380:FF:000007">
    <property type="entry name" value="Malic enzyme"/>
    <property type="match status" value="1"/>
</dbReference>
<evidence type="ECO:0000256" key="2">
    <source>
        <dbReference type="ARBA" id="ARBA00008785"/>
    </source>
</evidence>
<feature type="binding site" evidence="7">
    <location>
        <position position="232"/>
    </location>
    <ligand>
        <name>a divalent metal cation</name>
        <dbReference type="ChEBI" id="CHEBI:60240"/>
    </ligand>
</feature>
<dbReference type="InterPro" id="IPR037062">
    <property type="entry name" value="Malic_N_dom_sf"/>
</dbReference>
<dbReference type="CDD" id="cd05312">
    <property type="entry name" value="NAD_bind_1_malic_enz"/>
    <property type="match status" value="1"/>
</dbReference>
<dbReference type="PROSITE" id="PS00331">
    <property type="entry name" value="MALIC_ENZYMES"/>
    <property type="match status" value="1"/>
</dbReference>
<dbReference type="PRINTS" id="PR00072">
    <property type="entry name" value="MALOXRDTASE"/>
</dbReference>
<dbReference type="AlphaFoldDB" id="A0AA39R6P6"/>
<protein>
    <recommendedName>
        <fullName evidence="8">Malic enzyme</fullName>
    </recommendedName>
</protein>
<dbReference type="PANTHER" id="PTHR23406">
    <property type="entry name" value="MALIC ENZYME-RELATED"/>
    <property type="match status" value="1"/>
</dbReference>
<comment type="caution">
    <text evidence="11">The sequence shown here is derived from an EMBL/GenBank/DDBJ whole genome shotgun (WGS) entry which is preliminary data.</text>
</comment>
<comment type="cofactor">
    <cofactor evidence="1">
        <name>Mn(2+)</name>
        <dbReference type="ChEBI" id="CHEBI:29035"/>
    </cofactor>
</comment>
<dbReference type="GO" id="GO:0051287">
    <property type="term" value="F:NAD binding"/>
    <property type="evidence" value="ECO:0007669"/>
    <property type="project" value="InterPro"/>
</dbReference>
<dbReference type="Pfam" id="PF00390">
    <property type="entry name" value="malic"/>
    <property type="match status" value="1"/>
</dbReference>
<dbReference type="FunFam" id="3.40.50.720:FF:000182">
    <property type="entry name" value="NAD-dependent malic enzyme"/>
    <property type="match status" value="1"/>
</dbReference>
<evidence type="ECO:0000256" key="5">
    <source>
        <dbReference type="PIRSR" id="PIRSR000106-1"/>
    </source>
</evidence>
<dbReference type="Proteomes" id="UP001166286">
    <property type="component" value="Unassembled WGS sequence"/>
</dbReference>
<dbReference type="SUPFAM" id="SSF53223">
    <property type="entry name" value="Aminoacid dehydrogenase-like, N-terminal domain"/>
    <property type="match status" value="1"/>
</dbReference>
<feature type="domain" description="Malic enzyme NAD-binding" evidence="9">
    <location>
        <begin position="254"/>
        <end position="509"/>
    </location>
</feature>
<dbReference type="PIRSF" id="PIRSF000106">
    <property type="entry name" value="ME"/>
    <property type="match status" value="1"/>
</dbReference>
<keyword evidence="3 7" id="KW-0479">Metal-binding</keyword>
<feature type="domain" description="Malic enzyme N-terminal" evidence="10">
    <location>
        <begin position="66"/>
        <end position="244"/>
    </location>
</feature>
<feature type="binding site" evidence="6">
    <location>
        <position position="142"/>
    </location>
    <ligand>
        <name>(S)-malate</name>
        <dbReference type="ChEBI" id="CHEBI:15589"/>
    </ligand>
</feature>
<accession>A0AA39R6P6</accession>
<sequence length="570" mass="62958">MTAAHPPPATGDYDTSHSTAVRRYNHTYGLVPPAVESLETQEARCLKQIARREKPIDKYLYLSGLRNTNVHLFYRLVTRHLKDMAPLIYTPTVGEACLEWSNNYVQPEGMYISYADRGHIASVVQNWPEPNVQITVVTDGSRILGLGDLGINGMGIPVGKLALYVACSGIRPEATLPLTLDLGTGNKEYREDPLYMGSRRDKVTAEEEAEFLDELMVALTEKWPGIVIQFEDFKNPFPALERYQGKYTCFNDDIQGTGAVILGGIVSAVRQSGTAVKDQRAVFFGAGSAGVGVAKQIVEYFMREGLTEDEARKCFWLVDTKGLVTNDRGDKLAEHKVYFSRDDNEGKQYKTLEEVVDHVQPTILMGLSTMGGAFTPDMLTKMAKWNDRPIIFPLSNPSSKSECTFEDAIKYTNGKCLFASGSPFDDLEYNGKILTPGQGNNMYVFPGIGLGTILSQATTITQTMIYASATSLSHSLLPNETSQGWLYPEIGRIRDVSVVVAMGVIRAAQKAGVDREQSIKGMGDEELEKWVRAKMYDPMEETERVEKEVKTFGMSNGVNGTAKAGRGSHL</sequence>
<feature type="binding site" evidence="6">
    <location>
        <position position="440"/>
    </location>
    <ligand>
        <name>(S)-malate</name>
        <dbReference type="ChEBI" id="CHEBI:15589"/>
    </ligand>
</feature>
<keyword evidence="12" id="KW-1185">Reference proteome</keyword>
<dbReference type="InterPro" id="IPR036291">
    <property type="entry name" value="NAD(P)-bd_dom_sf"/>
</dbReference>
<comment type="cofactor">
    <cofactor evidence="7">
        <name>Mg(2+)</name>
        <dbReference type="ChEBI" id="CHEBI:18420"/>
    </cofactor>
    <cofactor evidence="7">
        <name>Mn(2+)</name>
        <dbReference type="ChEBI" id="CHEBI:29035"/>
    </cofactor>
    <text evidence="7">Divalent metal cations. Prefers magnesium or manganese.</text>
</comment>
<dbReference type="GO" id="GO:0004471">
    <property type="term" value="F:malate dehydrogenase (decarboxylating) (NAD+) activity"/>
    <property type="evidence" value="ECO:0007669"/>
    <property type="project" value="TreeGrafter"/>
</dbReference>
<evidence type="ECO:0000259" key="9">
    <source>
        <dbReference type="SMART" id="SM00919"/>
    </source>
</evidence>
<dbReference type="InterPro" id="IPR046346">
    <property type="entry name" value="Aminoacid_DH-like_N_sf"/>
</dbReference>
<organism evidence="11 12">
    <name type="scientific">Cladonia borealis</name>
    <dbReference type="NCBI Taxonomy" id="184061"/>
    <lineage>
        <taxon>Eukaryota</taxon>
        <taxon>Fungi</taxon>
        <taxon>Dikarya</taxon>
        <taxon>Ascomycota</taxon>
        <taxon>Pezizomycotina</taxon>
        <taxon>Lecanoromycetes</taxon>
        <taxon>OSLEUM clade</taxon>
        <taxon>Lecanoromycetidae</taxon>
        <taxon>Lecanorales</taxon>
        <taxon>Lecanorineae</taxon>
        <taxon>Cladoniaceae</taxon>
        <taxon>Cladonia</taxon>
    </lineage>
</organism>
<evidence type="ECO:0000313" key="11">
    <source>
        <dbReference type="EMBL" id="KAK0514805.1"/>
    </source>
</evidence>
<feature type="binding site" evidence="6">
    <location>
        <position position="396"/>
    </location>
    <ligand>
        <name>(S)-malate</name>
        <dbReference type="ChEBI" id="CHEBI:15589"/>
    </ligand>
</feature>
<dbReference type="InterPro" id="IPR015884">
    <property type="entry name" value="Malic_enzyme_CS"/>
</dbReference>
<feature type="binding site" evidence="7">
    <location>
        <position position="231"/>
    </location>
    <ligand>
        <name>a divalent metal cation</name>
        <dbReference type="ChEBI" id="CHEBI:60240"/>
    </ligand>
</feature>
<evidence type="ECO:0000256" key="4">
    <source>
        <dbReference type="ARBA" id="ARBA00023002"/>
    </source>
</evidence>
<feature type="binding site" evidence="7">
    <location>
        <position position="253"/>
    </location>
    <ligand>
        <name>a divalent metal cation</name>
        <dbReference type="ChEBI" id="CHEBI:60240"/>
    </ligand>
</feature>
<dbReference type="PANTHER" id="PTHR23406:SF32">
    <property type="entry name" value="NADP-DEPENDENT MALIC ENZYME"/>
    <property type="match status" value="1"/>
</dbReference>
<dbReference type="NCBIfam" id="NF010052">
    <property type="entry name" value="PRK13529.1"/>
    <property type="match status" value="1"/>
</dbReference>
<evidence type="ECO:0000256" key="6">
    <source>
        <dbReference type="PIRSR" id="PIRSR000106-2"/>
    </source>
</evidence>
<dbReference type="EMBL" id="JAFEKC020000004">
    <property type="protein sequence ID" value="KAK0514805.1"/>
    <property type="molecule type" value="Genomic_DNA"/>
</dbReference>
<dbReference type="GO" id="GO:0005739">
    <property type="term" value="C:mitochondrion"/>
    <property type="evidence" value="ECO:0007669"/>
    <property type="project" value="TreeGrafter"/>
</dbReference>
<name>A0AA39R6P6_9LECA</name>
<keyword evidence="4 8" id="KW-0560">Oxidoreductase</keyword>
<dbReference type="Gene3D" id="3.40.50.720">
    <property type="entry name" value="NAD(P)-binding Rossmann-like Domain"/>
    <property type="match status" value="1"/>
</dbReference>
<evidence type="ECO:0000256" key="3">
    <source>
        <dbReference type="ARBA" id="ARBA00022723"/>
    </source>
</evidence>
<gene>
    <name evidence="11" type="ORF">JMJ35_002184</name>
</gene>
<dbReference type="SUPFAM" id="SSF51735">
    <property type="entry name" value="NAD(P)-binding Rossmann-fold domains"/>
    <property type="match status" value="1"/>
</dbReference>
<dbReference type="InterPro" id="IPR012302">
    <property type="entry name" value="Malic_NAD-bd"/>
</dbReference>
<dbReference type="InterPro" id="IPR012301">
    <property type="entry name" value="Malic_N_dom"/>
</dbReference>
<evidence type="ECO:0000256" key="7">
    <source>
        <dbReference type="PIRSR" id="PIRSR000106-3"/>
    </source>
</evidence>
<dbReference type="GO" id="GO:0046872">
    <property type="term" value="F:metal ion binding"/>
    <property type="evidence" value="ECO:0007669"/>
    <property type="project" value="UniProtKB-KW"/>
</dbReference>
<dbReference type="GO" id="GO:0006108">
    <property type="term" value="P:malate metabolic process"/>
    <property type="evidence" value="ECO:0007669"/>
    <property type="project" value="TreeGrafter"/>
</dbReference>
<dbReference type="SMART" id="SM01274">
    <property type="entry name" value="malic"/>
    <property type="match status" value="1"/>
</dbReference>
<proteinExistence type="inferred from homology"/>
<comment type="similarity">
    <text evidence="2 8">Belongs to the malic enzymes family.</text>
</comment>
<feature type="active site" description="Proton donor" evidence="5">
    <location>
        <position position="89"/>
    </location>
</feature>
<dbReference type="SMART" id="SM00919">
    <property type="entry name" value="Malic_M"/>
    <property type="match status" value="1"/>
</dbReference>
<evidence type="ECO:0000313" key="12">
    <source>
        <dbReference type="Proteomes" id="UP001166286"/>
    </source>
</evidence>
<dbReference type="Pfam" id="PF03949">
    <property type="entry name" value="Malic_M"/>
    <property type="match status" value="1"/>
</dbReference>
<evidence type="ECO:0000256" key="1">
    <source>
        <dbReference type="ARBA" id="ARBA00001936"/>
    </source>
</evidence>
<evidence type="ECO:0000259" key="10">
    <source>
        <dbReference type="SMART" id="SM01274"/>
    </source>
</evidence>
<evidence type="ECO:0000256" key="8">
    <source>
        <dbReference type="RuleBase" id="RU003426"/>
    </source>
</evidence>
<feature type="active site" description="Proton acceptor" evidence="5">
    <location>
        <position position="160"/>
    </location>
</feature>
<reference evidence="11" key="1">
    <citation type="submission" date="2023-03" db="EMBL/GenBank/DDBJ databases">
        <title>Complete genome of Cladonia borealis.</title>
        <authorList>
            <person name="Park H."/>
        </authorList>
    </citation>
    <scope>NUCLEOTIDE SEQUENCE</scope>
    <source>
        <strain evidence="11">ANT050790</strain>
    </source>
</reference>